<feature type="domain" description="ABC3 transporter permease C-terminal" evidence="12">
    <location>
        <begin position="246"/>
        <end position="355"/>
    </location>
</feature>
<organism evidence="13 14">
    <name type="scientific">Paenibacillus baekrokdamisoli</name>
    <dbReference type="NCBI Taxonomy" id="1712516"/>
    <lineage>
        <taxon>Bacteria</taxon>
        <taxon>Bacillati</taxon>
        <taxon>Bacillota</taxon>
        <taxon>Bacilli</taxon>
        <taxon>Bacillales</taxon>
        <taxon>Paenibacillaceae</taxon>
        <taxon>Paenibacillus</taxon>
    </lineage>
</organism>
<dbReference type="InterPro" id="IPR003838">
    <property type="entry name" value="ABC3_permease_C"/>
</dbReference>
<evidence type="ECO:0000256" key="9">
    <source>
        <dbReference type="ARBA" id="ARBA00023136"/>
    </source>
</evidence>
<evidence type="ECO:0000256" key="5">
    <source>
        <dbReference type="ARBA" id="ARBA00022448"/>
    </source>
</evidence>
<dbReference type="InterPro" id="IPR051125">
    <property type="entry name" value="ABC-4/HrtB_transporter"/>
</dbReference>
<feature type="transmembrane region" description="Helical" evidence="11">
    <location>
        <begin position="287"/>
        <end position="317"/>
    </location>
</feature>
<dbReference type="AlphaFoldDB" id="A0A3G9JH17"/>
<keyword evidence="8 11" id="KW-1133">Transmembrane helix</keyword>
<keyword evidence="7 11" id="KW-0812">Transmembrane</keyword>
<evidence type="ECO:0000313" key="13">
    <source>
        <dbReference type="EMBL" id="BBH22394.1"/>
    </source>
</evidence>
<name>A0A3G9JH17_9BACL</name>
<dbReference type="OrthoDB" id="384327at2"/>
<comment type="similarity">
    <text evidence="2">Belongs to the ABC-4 integral membrane protein family. HrtB subfamily.</text>
</comment>
<feature type="transmembrane region" description="Helical" evidence="11">
    <location>
        <begin position="15"/>
        <end position="36"/>
    </location>
</feature>
<keyword evidence="14" id="KW-1185">Reference proteome</keyword>
<protein>
    <recommendedName>
        <fullName evidence="4">Putative hemin transport system permease protein HrtB</fullName>
    </recommendedName>
</protein>
<evidence type="ECO:0000256" key="4">
    <source>
        <dbReference type="ARBA" id="ARBA00016962"/>
    </source>
</evidence>
<evidence type="ECO:0000256" key="3">
    <source>
        <dbReference type="ARBA" id="ARBA00011131"/>
    </source>
</evidence>
<comment type="subunit">
    <text evidence="3">The complex is composed of two ATP-binding proteins (HrtA), two transmembrane proteins (HrtB) and a solute-binding protein.</text>
</comment>
<comment type="function">
    <text evidence="10">Part of the ABC transporter complex hrt involved in hemin import. Responsible for the translocation of the substrate across the membrane.</text>
</comment>
<feature type="transmembrane region" description="Helical" evidence="11">
    <location>
        <begin position="329"/>
        <end position="349"/>
    </location>
</feature>
<keyword evidence="5" id="KW-0813">Transport</keyword>
<evidence type="ECO:0000256" key="1">
    <source>
        <dbReference type="ARBA" id="ARBA00004651"/>
    </source>
</evidence>
<dbReference type="Proteomes" id="UP000275368">
    <property type="component" value="Chromosome"/>
</dbReference>
<dbReference type="Pfam" id="PF02687">
    <property type="entry name" value="FtsX"/>
    <property type="match status" value="1"/>
</dbReference>
<evidence type="ECO:0000313" key="14">
    <source>
        <dbReference type="Proteomes" id="UP000275368"/>
    </source>
</evidence>
<evidence type="ECO:0000259" key="12">
    <source>
        <dbReference type="Pfam" id="PF02687"/>
    </source>
</evidence>
<dbReference type="PANTHER" id="PTHR43738">
    <property type="entry name" value="ABC TRANSPORTER, MEMBRANE PROTEIN"/>
    <property type="match status" value="1"/>
</dbReference>
<evidence type="ECO:0000256" key="6">
    <source>
        <dbReference type="ARBA" id="ARBA00022475"/>
    </source>
</evidence>
<evidence type="ECO:0000256" key="8">
    <source>
        <dbReference type="ARBA" id="ARBA00022989"/>
    </source>
</evidence>
<evidence type="ECO:0000256" key="2">
    <source>
        <dbReference type="ARBA" id="ARBA00008697"/>
    </source>
</evidence>
<evidence type="ECO:0000256" key="7">
    <source>
        <dbReference type="ARBA" id="ARBA00022692"/>
    </source>
</evidence>
<accession>A0A3G9JH17</accession>
<feature type="transmembrane region" description="Helical" evidence="11">
    <location>
        <begin position="244"/>
        <end position="266"/>
    </location>
</feature>
<proteinExistence type="inferred from homology"/>
<comment type="subcellular location">
    <subcellularLocation>
        <location evidence="1">Cell membrane</location>
        <topology evidence="1">Multi-pass membrane protein</topology>
    </subcellularLocation>
</comment>
<evidence type="ECO:0000256" key="10">
    <source>
        <dbReference type="ARBA" id="ARBA00024973"/>
    </source>
</evidence>
<sequence>MFLAMRELKYAKGRYFLIGLIMVLVAWLTFIVSGLASGLSSDNASILKDMNADYFVLQADSDHKLTRSTLAIEKLDEVRKLDRAIQAEPLAQTMLSVYQNDSKKKMDIALFGVDPKGTLMPSITEGKLMSADNEVVLDSSLKEKGIQLGDTLGDKELGIEWKVVGFTKNQKFSHTPVAFMNMDHYENLMKTSFGKKTASYSSIVVTTSSLTKDSLQKSLSDVEVITKKEAVQGIPGFKEEQGSLTMMIAFLIVIAAFIQAVFFYVITLQKISQFGVLKAIGAKTSYLAVNLVGQVLLLAIVAVAISIGLTFGVSAILPESMPFELGSDVLSQYSGLLILVSIVGALLSLNRIAKVDAIEAIGRVE</sequence>
<keyword evidence="6" id="KW-1003">Cell membrane</keyword>
<dbReference type="PANTHER" id="PTHR43738:SF1">
    <property type="entry name" value="HEMIN TRANSPORT SYSTEM PERMEASE PROTEIN HRTB-RELATED"/>
    <property type="match status" value="1"/>
</dbReference>
<evidence type="ECO:0000256" key="11">
    <source>
        <dbReference type="SAM" id="Phobius"/>
    </source>
</evidence>
<reference evidence="13 14" key="1">
    <citation type="submission" date="2018-11" db="EMBL/GenBank/DDBJ databases">
        <title>Complete genome sequence of Paenibacillus baekrokdamisoli strain KCTC 33723.</title>
        <authorList>
            <person name="Kang S.W."/>
            <person name="Lee K.C."/>
            <person name="Kim K.K."/>
            <person name="Kim J.S."/>
            <person name="Kim D.S."/>
            <person name="Ko S.H."/>
            <person name="Yang S.H."/>
            <person name="Lee J.S."/>
        </authorList>
    </citation>
    <scope>NUCLEOTIDE SEQUENCE [LARGE SCALE GENOMIC DNA]</scope>
    <source>
        <strain evidence="13 14">KCTC 33723</strain>
    </source>
</reference>
<gene>
    <name evidence="13" type="ORF">Back11_37390</name>
</gene>
<dbReference type="KEGG" id="pbk:Back11_37390"/>
<keyword evidence="9 11" id="KW-0472">Membrane</keyword>
<dbReference type="RefSeq" id="WP_125660437.1">
    <property type="nucleotide sequence ID" value="NZ_AP019308.1"/>
</dbReference>
<dbReference type="GO" id="GO:0005886">
    <property type="term" value="C:plasma membrane"/>
    <property type="evidence" value="ECO:0007669"/>
    <property type="project" value="UniProtKB-SubCell"/>
</dbReference>
<dbReference type="EMBL" id="AP019308">
    <property type="protein sequence ID" value="BBH22394.1"/>
    <property type="molecule type" value="Genomic_DNA"/>
</dbReference>